<reference evidence="2 3" key="1">
    <citation type="submission" date="2023-05" db="EMBL/GenBank/DDBJ databases">
        <title>B98-5 Cell Line De Novo Hybrid Assembly: An Optical Mapping Approach.</title>
        <authorList>
            <person name="Kananen K."/>
            <person name="Auerbach J.A."/>
            <person name="Kautto E."/>
            <person name="Blachly J.S."/>
        </authorList>
    </citation>
    <scope>NUCLEOTIDE SEQUENCE [LARGE SCALE GENOMIC DNA]</scope>
    <source>
        <strain evidence="2">B95-8</strain>
        <tissue evidence="2">Cell line</tissue>
    </source>
</reference>
<keyword evidence="3" id="KW-1185">Reference proteome</keyword>
<evidence type="ECO:0000256" key="1">
    <source>
        <dbReference type="SAM" id="MobiDB-lite"/>
    </source>
</evidence>
<protein>
    <submittedName>
        <fullName evidence="2">Uncharacterized protein</fullName>
    </submittedName>
</protein>
<dbReference type="Proteomes" id="UP001266305">
    <property type="component" value="Unassembled WGS sequence"/>
</dbReference>
<evidence type="ECO:0000313" key="3">
    <source>
        <dbReference type="Proteomes" id="UP001266305"/>
    </source>
</evidence>
<name>A0ABQ9V7M8_SAGOE</name>
<evidence type="ECO:0000313" key="2">
    <source>
        <dbReference type="EMBL" id="KAK2105363.1"/>
    </source>
</evidence>
<proteinExistence type="predicted"/>
<comment type="caution">
    <text evidence="2">The sequence shown here is derived from an EMBL/GenBank/DDBJ whole genome shotgun (WGS) entry which is preliminary data.</text>
</comment>
<dbReference type="EMBL" id="JASSZA010000007">
    <property type="protein sequence ID" value="KAK2105363.1"/>
    <property type="molecule type" value="Genomic_DNA"/>
</dbReference>
<accession>A0ABQ9V7M8</accession>
<gene>
    <name evidence="2" type="ORF">P7K49_014877</name>
</gene>
<organism evidence="2 3">
    <name type="scientific">Saguinus oedipus</name>
    <name type="common">Cotton-top tamarin</name>
    <name type="synonym">Oedipomidas oedipus</name>
    <dbReference type="NCBI Taxonomy" id="9490"/>
    <lineage>
        <taxon>Eukaryota</taxon>
        <taxon>Metazoa</taxon>
        <taxon>Chordata</taxon>
        <taxon>Craniata</taxon>
        <taxon>Vertebrata</taxon>
        <taxon>Euteleostomi</taxon>
        <taxon>Mammalia</taxon>
        <taxon>Eutheria</taxon>
        <taxon>Euarchontoglires</taxon>
        <taxon>Primates</taxon>
        <taxon>Haplorrhini</taxon>
        <taxon>Platyrrhini</taxon>
        <taxon>Cebidae</taxon>
        <taxon>Callitrichinae</taxon>
        <taxon>Saguinus</taxon>
    </lineage>
</organism>
<sequence length="69" mass="7825">MYNHHSWVRAGTTATCITPSGQGSKVIRDRKRREWLNTWSFFKEVSAAAVKEKRKRSRAQGEGPMTSGT</sequence>
<feature type="region of interest" description="Disordered" evidence="1">
    <location>
        <begin position="50"/>
        <end position="69"/>
    </location>
</feature>